<accession>A0ACC0T8G3</accession>
<gene>
    <name evidence="1" type="ORF">POPTR_003G048200v4</name>
</gene>
<protein>
    <submittedName>
        <fullName evidence="1">Uncharacterized protein</fullName>
    </submittedName>
</protein>
<organism evidence="1 2">
    <name type="scientific">Populus trichocarpa</name>
    <name type="common">Western balsam poplar</name>
    <name type="synonym">Populus balsamifera subsp. trichocarpa</name>
    <dbReference type="NCBI Taxonomy" id="3694"/>
    <lineage>
        <taxon>Eukaryota</taxon>
        <taxon>Viridiplantae</taxon>
        <taxon>Streptophyta</taxon>
        <taxon>Embryophyta</taxon>
        <taxon>Tracheophyta</taxon>
        <taxon>Spermatophyta</taxon>
        <taxon>Magnoliopsida</taxon>
        <taxon>eudicotyledons</taxon>
        <taxon>Gunneridae</taxon>
        <taxon>Pentapetalae</taxon>
        <taxon>rosids</taxon>
        <taxon>fabids</taxon>
        <taxon>Malpighiales</taxon>
        <taxon>Salicaceae</taxon>
        <taxon>Saliceae</taxon>
        <taxon>Populus</taxon>
    </lineage>
</organism>
<comment type="caution">
    <text evidence="1">The sequence shown here is derived from an EMBL/GenBank/DDBJ whole genome shotgun (WGS) entry which is preliminary data.</text>
</comment>
<proteinExistence type="predicted"/>
<name>A0ACC0T8G3_POPTR</name>
<evidence type="ECO:0000313" key="1">
    <source>
        <dbReference type="EMBL" id="KAI9397534.1"/>
    </source>
</evidence>
<dbReference type="EMBL" id="CM009292">
    <property type="protein sequence ID" value="KAI9397534.1"/>
    <property type="molecule type" value="Genomic_DNA"/>
</dbReference>
<evidence type="ECO:0000313" key="2">
    <source>
        <dbReference type="Proteomes" id="UP000006729"/>
    </source>
</evidence>
<sequence>MTHQHEMFDQDHDQDWNNSRKLQPQAPRSPYAWLKSTTDDLDIKDKYLGLIGKRGKNMKHLCPEDFGYDPRNYSHNFEDDFRREDELCSIIIVGENFLPHERLVVLLQVRRTEIKLWSIYFRIKDICGFYLLQSRCCGLFLAQAIELNFQKQKN</sequence>
<reference evidence="1 2" key="1">
    <citation type="journal article" date="2006" name="Science">
        <title>The genome of black cottonwood, Populus trichocarpa (Torr. &amp; Gray).</title>
        <authorList>
            <person name="Tuskan G.A."/>
            <person name="Difazio S."/>
            <person name="Jansson S."/>
            <person name="Bohlmann J."/>
            <person name="Grigoriev I."/>
            <person name="Hellsten U."/>
            <person name="Putnam N."/>
            <person name="Ralph S."/>
            <person name="Rombauts S."/>
            <person name="Salamov A."/>
            <person name="Schein J."/>
            <person name="Sterck L."/>
            <person name="Aerts A."/>
            <person name="Bhalerao R.R."/>
            <person name="Bhalerao R.P."/>
            <person name="Blaudez D."/>
            <person name="Boerjan W."/>
            <person name="Brun A."/>
            <person name="Brunner A."/>
            <person name="Busov V."/>
            <person name="Campbell M."/>
            <person name="Carlson J."/>
            <person name="Chalot M."/>
            <person name="Chapman J."/>
            <person name="Chen G.L."/>
            <person name="Cooper D."/>
            <person name="Coutinho P.M."/>
            <person name="Couturier J."/>
            <person name="Covert S."/>
            <person name="Cronk Q."/>
            <person name="Cunningham R."/>
            <person name="Davis J."/>
            <person name="Degroeve S."/>
            <person name="Dejardin A."/>
            <person name="Depamphilis C."/>
            <person name="Detter J."/>
            <person name="Dirks B."/>
            <person name="Dubchak I."/>
            <person name="Duplessis S."/>
            <person name="Ehlting J."/>
            <person name="Ellis B."/>
            <person name="Gendler K."/>
            <person name="Goodstein D."/>
            <person name="Gribskov M."/>
            <person name="Grimwood J."/>
            <person name="Groover A."/>
            <person name="Gunter L."/>
            <person name="Hamberger B."/>
            <person name="Heinze B."/>
            <person name="Helariutta Y."/>
            <person name="Henrissat B."/>
            <person name="Holligan D."/>
            <person name="Holt R."/>
            <person name="Huang W."/>
            <person name="Islam-Faridi N."/>
            <person name="Jones S."/>
            <person name="Jones-Rhoades M."/>
            <person name="Jorgensen R."/>
            <person name="Joshi C."/>
            <person name="Kangasjarvi J."/>
            <person name="Karlsson J."/>
            <person name="Kelleher C."/>
            <person name="Kirkpatrick R."/>
            <person name="Kirst M."/>
            <person name="Kohler A."/>
            <person name="Kalluri U."/>
            <person name="Larimer F."/>
            <person name="Leebens-Mack J."/>
            <person name="Leple J.C."/>
            <person name="Locascio P."/>
            <person name="Lou Y."/>
            <person name="Lucas S."/>
            <person name="Martin F."/>
            <person name="Montanini B."/>
            <person name="Napoli C."/>
            <person name="Nelson D.R."/>
            <person name="Nelson C."/>
            <person name="Nieminen K."/>
            <person name="Nilsson O."/>
            <person name="Pereda V."/>
            <person name="Peter G."/>
            <person name="Philippe R."/>
            <person name="Pilate G."/>
            <person name="Poliakov A."/>
            <person name="Razumovskaya J."/>
            <person name="Richardson P."/>
            <person name="Rinaldi C."/>
            <person name="Ritland K."/>
            <person name="Rouze P."/>
            <person name="Ryaboy D."/>
            <person name="Schmutz J."/>
            <person name="Schrader J."/>
            <person name="Segerman B."/>
            <person name="Shin H."/>
            <person name="Siddiqui A."/>
            <person name="Sterky F."/>
            <person name="Terry A."/>
            <person name="Tsai C.J."/>
            <person name="Uberbacher E."/>
            <person name="Unneberg P."/>
            <person name="Vahala J."/>
            <person name="Wall K."/>
            <person name="Wessler S."/>
            <person name="Yang G."/>
            <person name="Yin T."/>
            <person name="Douglas C."/>
            <person name="Marra M."/>
            <person name="Sandberg G."/>
            <person name="Van de Peer Y."/>
            <person name="Rokhsar D."/>
        </authorList>
    </citation>
    <scope>NUCLEOTIDE SEQUENCE [LARGE SCALE GENOMIC DNA]</scope>
    <source>
        <strain evidence="2">cv. Nisqually</strain>
    </source>
</reference>
<dbReference type="Proteomes" id="UP000006729">
    <property type="component" value="Chromosome 3"/>
</dbReference>
<keyword evidence="2" id="KW-1185">Reference proteome</keyword>